<keyword evidence="10" id="KW-0812">Transmembrane</keyword>
<evidence type="ECO:0000256" key="9">
    <source>
        <dbReference type="SAM" id="MobiDB-lite"/>
    </source>
</evidence>
<dbReference type="EC" id="2.7.13.3" evidence="2"/>
<keyword evidence="7" id="KW-0067">ATP-binding</keyword>
<keyword evidence="10" id="KW-0472">Membrane</keyword>
<dbReference type="OrthoDB" id="3253720at2"/>
<dbReference type="GO" id="GO:0005524">
    <property type="term" value="F:ATP binding"/>
    <property type="evidence" value="ECO:0007669"/>
    <property type="project" value="UniProtKB-KW"/>
</dbReference>
<dbReference type="Gene3D" id="1.20.5.1930">
    <property type="match status" value="1"/>
</dbReference>
<evidence type="ECO:0000313" key="13">
    <source>
        <dbReference type="Proteomes" id="UP000310458"/>
    </source>
</evidence>
<evidence type="ECO:0000256" key="6">
    <source>
        <dbReference type="ARBA" id="ARBA00022777"/>
    </source>
</evidence>
<feature type="compositionally biased region" description="Basic and acidic residues" evidence="9">
    <location>
        <begin position="428"/>
        <end position="440"/>
    </location>
</feature>
<evidence type="ECO:0000256" key="5">
    <source>
        <dbReference type="ARBA" id="ARBA00022741"/>
    </source>
</evidence>
<dbReference type="InterPro" id="IPR011712">
    <property type="entry name" value="Sig_transdc_His_kin_sub3_dim/P"/>
</dbReference>
<dbReference type="PANTHER" id="PTHR24421">
    <property type="entry name" value="NITRATE/NITRITE SENSOR PROTEIN NARX-RELATED"/>
    <property type="match status" value="1"/>
</dbReference>
<name>A0A5R9BDR0_9MICC</name>
<evidence type="ECO:0000256" key="8">
    <source>
        <dbReference type="ARBA" id="ARBA00023012"/>
    </source>
</evidence>
<feature type="transmembrane region" description="Helical" evidence="10">
    <location>
        <begin position="142"/>
        <end position="163"/>
    </location>
</feature>
<feature type="transmembrane region" description="Helical" evidence="10">
    <location>
        <begin position="57"/>
        <end position="88"/>
    </location>
</feature>
<dbReference type="Pfam" id="PF07730">
    <property type="entry name" value="HisKA_3"/>
    <property type="match status" value="1"/>
</dbReference>
<gene>
    <name evidence="12" type="ORF">FEF26_06640</name>
</gene>
<dbReference type="RefSeq" id="WP_138252755.1">
    <property type="nucleotide sequence ID" value="NZ_VAVZ01000014.1"/>
</dbReference>
<organism evidence="12 13">
    <name type="scientific">Nesterenkonia salmonea</name>
    <dbReference type="NCBI Taxonomy" id="1804987"/>
    <lineage>
        <taxon>Bacteria</taxon>
        <taxon>Bacillati</taxon>
        <taxon>Actinomycetota</taxon>
        <taxon>Actinomycetes</taxon>
        <taxon>Micrococcales</taxon>
        <taxon>Micrococcaceae</taxon>
        <taxon>Nesterenkonia</taxon>
    </lineage>
</organism>
<dbReference type="EMBL" id="VAVZ01000014">
    <property type="protein sequence ID" value="TLP98060.1"/>
    <property type="molecule type" value="Genomic_DNA"/>
</dbReference>
<keyword evidence="3" id="KW-0597">Phosphoprotein</keyword>
<feature type="transmembrane region" description="Helical" evidence="10">
    <location>
        <begin position="24"/>
        <end position="45"/>
    </location>
</feature>
<evidence type="ECO:0000259" key="11">
    <source>
        <dbReference type="Pfam" id="PF07730"/>
    </source>
</evidence>
<feature type="domain" description="Signal transduction histidine kinase subgroup 3 dimerisation and phosphoacceptor" evidence="11">
    <location>
        <begin position="188"/>
        <end position="251"/>
    </location>
</feature>
<comment type="catalytic activity">
    <reaction evidence="1">
        <text>ATP + protein L-histidine = ADP + protein N-phospho-L-histidine.</text>
        <dbReference type="EC" id="2.7.13.3"/>
    </reaction>
</comment>
<feature type="region of interest" description="Disordered" evidence="9">
    <location>
        <begin position="412"/>
        <end position="440"/>
    </location>
</feature>
<feature type="transmembrane region" description="Helical" evidence="10">
    <location>
        <begin position="118"/>
        <end position="136"/>
    </location>
</feature>
<reference evidence="12 13" key="1">
    <citation type="submission" date="2019-05" db="EMBL/GenBank/DDBJ databases">
        <title>Nesterenkonia sp. GY074 isolated from the Southern Atlantic Ocean.</title>
        <authorList>
            <person name="Zhang G."/>
        </authorList>
    </citation>
    <scope>NUCLEOTIDE SEQUENCE [LARGE SCALE GENOMIC DNA]</scope>
    <source>
        <strain evidence="12 13">GY074</strain>
    </source>
</reference>
<evidence type="ECO:0000256" key="2">
    <source>
        <dbReference type="ARBA" id="ARBA00012438"/>
    </source>
</evidence>
<sequence>MSEPEKTFGQWVHDIRPLPGGKKLSAVLLAVCIVVMGSDVLAGTYDLSSARGITEMVVPFLPLLALALGGAKFAVPVWFLALLGVLLLGAPSFVIIWLIFPNLIVVAFCCFLLPWRPALAFTGASLLLVPTLVLPEERAVDPVILLGVAVLLAAIAGLSLNVYRRGQERSAHRIRDLEKHQALVRAEERTRLAYELHDIVAHDVTVMAMQARRVDYVKDPEKLKEILHGIGGTARQTLQDLRSLVALLKEDEREQRAPDAKEAPTASEDVELLDAGAMSGETATAVGFVHDIDGVVDALKRSGFQVSLTIEGKPARVPTSMRQALRRTVRELGTNILKHAQPGSEAELLLRVETHQVTLCAHNEVSTAQPIMSSHTGLEAMRARCDAFGGHVVVREAQGRWMTTIVMPLEGLHSSPPGERGKMSLMRLPREDPGIGSRVD</sequence>
<keyword evidence="13" id="KW-1185">Reference proteome</keyword>
<evidence type="ECO:0000313" key="12">
    <source>
        <dbReference type="EMBL" id="TLP98060.1"/>
    </source>
</evidence>
<keyword evidence="5" id="KW-0547">Nucleotide-binding</keyword>
<dbReference type="GO" id="GO:0016020">
    <property type="term" value="C:membrane"/>
    <property type="evidence" value="ECO:0007669"/>
    <property type="project" value="InterPro"/>
</dbReference>
<evidence type="ECO:0000256" key="4">
    <source>
        <dbReference type="ARBA" id="ARBA00022679"/>
    </source>
</evidence>
<evidence type="ECO:0000256" key="3">
    <source>
        <dbReference type="ARBA" id="ARBA00022553"/>
    </source>
</evidence>
<keyword evidence="4" id="KW-0808">Transferase</keyword>
<proteinExistence type="predicted"/>
<dbReference type="InterPro" id="IPR050482">
    <property type="entry name" value="Sensor_HK_TwoCompSys"/>
</dbReference>
<dbReference type="SUPFAM" id="SSF55874">
    <property type="entry name" value="ATPase domain of HSP90 chaperone/DNA topoisomerase II/histidine kinase"/>
    <property type="match status" value="1"/>
</dbReference>
<feature type="transmembrane region" description="Helical" evidence="10">
    <location>
        <begin position="94"/>
        <end position="113"/>
    </location>
</feature>
<dbReference type="GO" id="GO:0046983">
    <property type="term" value="F:protein dimerization activity"/>
    <property type="evidence" value="ECO:0007669"/>
    <property type="project" value="InterPro"/>
</dbReference>
<keyword evidence="8" id="KW-0902">Two-component regulatory system</keyword>
<evidence type="ECO:0000256" key="7">
    <source>
        <dbReference type="ARBA" id="ARBA00022840"/>
    </source>
</evidence>
<dbReference type="InterPro" id="IPR036890">
    <property type="entry name" value="HATPase_C_sf"/>
</dbReference>
<dbReference type="AlphaFoldDB" id="A0A5R9BDR0"/>
<dbReference type="Gene3D" id="3.30.565.10">
    <property type="entry name" value="Histidine kinase-like ATPase, C-terminal domain"/>
    <property type="match status" value="1"/>
</dbReference>
<accession>A0A5R9BDR0</accession>
<dbReference type="Proteomes" id="UP000310458">
    <property type="component" value="Unassembled WGS sequence"/>
</dbReference>
<evidence type="ECO:0000256" key="1">
    <source>
        <dbReference type="ARBA" id="ARBA00000085"/>
    </source>
</evidence>
<protein>
    <recommendedName>
        <fullName evidence="2">histidine kinase</fullName>
        <ecNumber evidence="2">2.7.13.3</ecNumber>
    </recommendedName>
</protein>
<comment type="caution">
    <text evidence="12">The sequence shown here is derived from an EMBL/GenBank/DDBJ whole genome shotgun (WGS) entry which is preliminary data.</text>
</comment>
<evidence type="ECO:0000256" key="10">
    <source>
        <dbReference type="SAM" id="Phobius"/>
    </source>
</evidence>
<keyword evidence="6 12" id="KW-0418">Kinase</keyword>
<keyword evidence="10" id="KW-1133">Transmembrane helix</keyword>
<dbReference type="GO" id="GO:0000155">
    <property type="term" value="F:phosphorelay sensor kinase activity"/>
    <property type="evidence" value="ECO:0007669"/>
    <property type="project" value="InterPro"/>
</dbReference>
<dbReference type="PANTHER" id="PTHR24421:SF10">
    <property type="entry name" value="NITRATE_NITRITE SENSOR PROTEIN NARQ"/>
    <property type="match status" value="1"/>
</dbReference>